<keyword evidence="3" id="KW-0808">Transferase</keyword>
<dbReference type="SUPFAM" id="SSF53448">
    <property type="entry name" value="Nucleotide-diphospho-sugar transferases"/>
    <property type="match status" value="1"/>
</dbReference>
<dbReference type="Gene3D" id="3.90.550.10">
    <property type="entry name" value="Spore Coat Polysaccharide Biosynthesis Protein SpsA, Chain A"/>
    <property type="match status" value="1"/>
</dbReference>
<organism evidence="3 4">
    <name type="scientific">Candidatus Shapirobacteria bacterium GW2011_GWE2_38_30</name>
    <dbReference type="NCBI Taxonomy" id="1618490"/>
    <lineage>
        <taxon>Bacteria</taxon>
        <taxon>Candidatus Shapironibacteriota</taxon>
    </lineage>
</organism>
<protein>
    <submittedName>
        <fullName evidence="3">Glycosyl transferase</fullName>
    </submittedName>
</protein>
<gene>
    <name evidence="3" type="ORF">US90_C0005G0011</name>
</gene>
<proteinExistence type="predicted"/>
<evidence type="ECO:0000313" key="3">
    <source>
        <dbReference type="EMBL" id="KKQ70797.1"/>
    </source>
</evidence>
<keyword evidence="1" id="KW-1133">Transmembrane helix</keyword>
<dbReference type="GO" id="GO:0016740">
    <property type="term" value="F:transferase activity"/>
    <property type="evidence" value="ECO:0007669"/>
    <property type="project" value="UniProtKB-KW"/>
</dbReference>
<keyword evidence="1" id="KW-0472">Membrane</keyword>
<dbReference type="InterPro" id="IPR001173">
    <property type="entry name" value="Glyco_trans_2-like"/>
</dbReference>
<sequence length="345" mass="39695">MVALSKSHPSVSFIIPTLNSAKVLKNCLKSIRTQNYPQSQISILIIDGGSTDSTLKITNKYNCKILKNPKKTGEAGKAIGIKYATGQYLALIDSDNILPDKNWLTQMISPLLKHPKIIGSEPWSYTYRPKAGFIERYSALTGVNDPYCLIAKNYDRLGYLNPSWTAQKNSIKNFRNYQIATLLPNQLLPTIGANGTIYKASFIKKYFKSDYFFDIDLISKVLSKTNKPLFFPKVKIGIIHTFCESSISKFYRKQIRRATDLYTYQPLRQYSLTQNHLIPTIKFTLYVLLIFPMLFDTLKGYFKKPDPAWFFHPLACIITLYTYGFVTIKYKINILKPLNRIQWQQ</sequence>
<dbReference type="EMBL" id="LBUT01000005">
    <property type="protein sequence ID" value="KKQ70797.1"/>
    <property type="molecule type" value="Genomic_DNA"/>
</dbReference>
<name>A0A0G0JVZ6_9BACT</name>
<dbReference type="Proteomes" id="UP000034406">
    <property type="component" value="Unassembled WGS sequence"/>
</dbReference>
<feature type="domain" description="Glycosyltransferase 2-like" evidence="2">
    <location>
        <begin position="12"/>
        <end position="119"/>
    </location>
</feature>
<reference evidence="3 4" key="1">
    <citation type="journal article" date="2015" name="Nature">
        <title>rRNA introns, odd ribosomes, and small enigmatic genomes across a large radiation of phyla.</title>
        <authorList>
            <person name="Brown C.T."/>
            <person name="Hug L.A."/>
            <person name="Thomas B.C."/>
            <person name="Sharon I."/>
            <person name="Castelle C.J."/>
            <person name="Singh A."/>
            <person name="Wilkins M.J."/>
            <person name="Williams K.H."/>
            <person name="Banfield J.F."/>
        </authorList>
    </citation>
    <scope>NUCLEOTIDE SEQUENCE [LARGE SCALE GENOMIC DNA]</scope>
</reference>
<comment type="caution">
    <text evidence="3">The sequence shown here is derived from an EMBL/GenBank/DDBJ whole genome shotgun (WGS) entry which is preliminary data.</text>
</comment>
<evidence type="ECO:0000313" key="4">
    <source>
        <dbReference type="Proteomes" id="UP000034406"/>
    </source>
</evidence>
<dbReference type="PANTHER" id="PTHR22916">
    <property type="entry name" value="GLYCOSYLTRANSFERASE"/>
    <property type="match status" value="1"/>
</dbReference>
<evidence type="ECO:0000256" key="1">
    <source>
        <dbReference type="SAM" id="Phobius"/>
    </source>
</evidence>
<feature type="transmembrane region" description="Helical" evidence="1">
    <location>
        <begin position="307"/>
        <end position="326"/>
    </location>
</feature>
<dbReference type="InterPro" id="IPR029044">
    <property type="entry name" value="Nucleotide-diphossugar_trans"/>
</dbReference>
<feature type="transmembrane region" description="Helical" evidence="1">
    <location>
        <begin position="277"/>
        <end position="295"/>
    </location>
</feature>
<accession>A0A0G0JVZ6</accession>
<dbReference type="Pfam" id="PF00535">
    <property type="entry name" value="Glycos_transf_2"/>
    <property type="match status" value="1"/>
</dbReference>
<keyword evidence="1" id="KW-0812">Transmembrane</keyword>
<dbReference type="PANTHER" id="PTHR22916:SF64">
    <property type="entry name" value="TRANSFERASE, PUTATIVE-RELATED"/>
    <property type="match status" value="1"/>
</dbReference>
<dbReference type="AlphaFoldDB" id="A0A0G0JVZ6"/>
<dbReference type="STRING" id="1618490.US90_C0005G0011"/>
<evidence type="ECO:0000259" key="2">
    <source>
        <dbReference type="Pfam" id="PF00535"/>
    </source>
</evidence>